<keyword evidence="3" id="KW-0576">Peroxisome</keyword>
<dbReference type="Proteomes" id="UP000504635">
    <property type="component" value="Unplaced"/>
</dbReference>
<dbReference type="PROSITE" id="PS00455">
    <property type="entry name" value="AMP_BINDING"/>
    <property type="match status" value="1"/>
</dbReference>
<dbReference type="GO" id="GO:0005777">
    <property type="term" value="C:peroxisome"/>
    <property type="evidence" value="ECO:0007669"/>
    <property type="project" value="UniProtKB-SubCell"/>
</dbReference>
<feature type="domain" description="AMP-binding enzyme C-terminal" evidence="5">
    <location>
        <begin position="492"/>
        <end position="566"/>
    </location>
</feature>
<comment type="subcellular location">
    <subcellularLocation>
        <location evidence="1">Peroxisome</location>
    </subcellularLocation>
</comment>
<feature type="domain" description="AMP-dependent synthetase/ligase" evidence="4">
    <location>
        <begin position="76"/>
        <end position="442"/>
    </location>
</feature>
<sequence length="582" mass="65538">MWSNITKRIIFIGRFKSIKGFSSRNLSLSLCRYDIISNGILKNSQTVEIPRLSIPEFVFSRSEQFSDLVEYECPITKRSYTYGQVRKRSKNISKMLRKKLGLDRRDTVLVLLQNIPEFPIAVMGCLEADLIVSTANCMYTPEEIARQLRDSQAKLIITSYELYSTAQKASEKLGRKLPIICIKTLQDQSLPRDTIDFEEISTTVLDVPDVEPPNPDDVAILPYSSGTTGLAKGVRLSHYNIVSNLLQVYTVANDLIGTASGNYQETTPTVLPFFHIYGFTITTLLMMLKGVRALTLPRFQPDTYIQTFKDYKINFVYVAPPLILFLTMHPEVKSEYLRHLTFAISGAAPLGSLDEQRFIEKAGQNVLMIQAYGLTETSPVVASNTRTIRTKFLEESKGSIGHVLPNTEVKIVKPGDTTDTPLGPMESGELLVKGPQVMQGYHNNPKATEEIFSNGWLRTGDLAHYNEHGFLYITDRVKELIKVKGFQVPPAELEELLRDHPSIADAAVIGIPDPVSGEVPRAYIKLKEPVEPEDIDRFINDKVAKYKRLDGGIEFVKEIPKNAAGKILRRELKQRYLQEQNA</sequence>
<dbReference type="Gene3D" id="3.30.300.30">
    <property type="match status" value="1"/>
</dbReference>
<dbReference type="KEGG" id="soy:115890963"/>
<evidence type="ECO:0000256" key="2">
    <source>
        <dbReference type="ARBA" id="ARBA00006432"/>
    </source>
</evidence>
<dbReference type="CDD" id="cd05911">
    <property type="entry name" value="Firefly_Luc_like"/>
    <property type="match status" value="1"/>
</dbReference>
<dbReference type="Pfam" id="PF00501">
    <property type="entry name" value="AMP-binding"/>
    <property type="match status" value="1"/>
</dbReference>
<dbReference type="PANTHER" id="PTHR24096:SF422">
    <property type="entry name" value="BCDNA.GH02901"/>
    <property type="match status" value="1"/>
</dbReference>
<dbReference type="GO" id="GO:0004467">
    <property type="term" value="F:long-chain fatty acid-CoA ligase activity"/>
    <property type="evidence" value="ECO:0007669"/>
    <property type="project" value="TreeGrafter"/>
</dbReference>
<evidence type="ECO:0000259" key="5">
    <source>
        <dbReference type="Pfam" id="PF13193"/>
    </source>
</evidence>
<dbReference type="InterPro" id="IPR045851">
    <property type="entry name" value="AMP-bd_C_sf"/>
</dbReference>
<dbReference type="SUPFAM" id="SSF56801">
    <property type="entry name" value="Acetyl-CoA synthetase-like"/>
    <property type="match status" value="1"/>
</dbReference>
<evidence type="ECO:0000256" key="1">
    <source>
        <dbReference type="ARBA" id="ARBA00004275"/>
    </source>
</evidence>
<accession>A0A6J2YV85</accession>
<organism evidence="6 7">
    <name type="scientific">Sitophilus oryzae</name>
    <name type="common">Rice weevil</name>
    <name type="synonym">Curculio oryzae</name>
    <dbReference type="NCBI Taxonomy" id="7048"/>
    <lineage>
        <taxon>Eukaryota</taxon>
        <taxon>Metazoa</taxon>
        <taxon>Ecdysozoa</taxon>
        <taxon>Arthropoda</taxon>
        <taxon>Hexapoda</taxon>
        <taxon>Insecta</taxon>
        <taxon>Pterygota</taxon>
        <taxon>Neoptera</taxon>
        <taxon>Endopterygota</taxon>
        <taxon>Coleoptera</taxon>
        <taxon>Polyphaga</taxon>
        <taxon>Cucujiformia</taxon>
        <taxon>Curculionidae</taxon>
        <taxon>Dryophthorinae</taxon>
        <taxon>Sitophilus</taxon>
    </lineage>
</organism>
<evidence type="ECO:0000256" key="3">
    <source>
        <dbReference type="ARBA" id="ARBA00023140"/>
    </source>
</evidence>
<dbReference type="PANTHER" id="PTHR24096">
    <property type="entry name" value="LONG-CHAIN-FATTY-ACID--COA LIGASE"/>
    <property type="match status" value="1"/>
</dbReference>
<dbReference type="RefSeq" id="XP_030767194.1">
    <property type="nucleotide sequence ID" value="XM_030911334.1"/>
</dbReference>
<name>A0A6J2YV85_SITOR</name>
<dbReference type="AlphaFoldDB" id="A0A6J2YV85"/>
<dbReference type="InterPro" id="IPR000873">
    <property type="entry name" value="AMP-dep_synth/lig_dom"/>
</dbReference>
<proteinExistence type="inferred from homology"/>
<reference evidence="7" key="1">
    <citation type="submission" date="2025-08" db="UniProtKB">
        <authorList>
            <consortium name="RefSeq"/>
        </authorList>
    </citation>
    <scope>IDENTIFICATION</scope>
    <source>
        <tissue evidence="7">Gonads</tissue>
    </source>
</reference>
<evidence type="ECO:0000313" key="6">
    <source>
        <dbReference type="Proteomes" id="UP000504635"/>
    </source>
</evidence>
<protein>
    <submittedName>
        <fullName evidence="7">4-coumarate--CoA ligase-like 7</fullName>
    </submittedName>
</protein>
<dbReference type="InterPro" id="IPR020845">
    <property type="entry name" value="AMP-binding_CS"/>
</dbReference>
<evidence type="ECO:0000313" key="7">
    <source>
        <dbReference type="RefSeq" id="XP_030767194.1"/>
    </source>
</evidence>
<keyword evidence="6" id="KW-1185">Reference proteome</keyword>
<dbReference type="GeneID" id="115890963"/>
<dbReference type="Gene3D" id="3.40.50.12780">
    <property type="entry name" value="N-terminal domain of ligase-like"/>
    <property type="match status" value="1"/>
</dbReference>
<dbReference type="FunFam" id="3.30.300.30:FF:000007">
    <property type="entry name" value="4-coumarate--CoA ligase 2"/>
    <property type="match status" value="1"/>
</dbReference>
<dbReference type="InterPro" id="IPR042099">
    <property type="entry name" value="ANL_N_sf"/>
</dbReference>
<dbReference type="OrthoDB" id="10253869at2759"/>
<evidence type="ECO:0000259" key="4">
    <source>
        <dbReference type="Pfam" id="PF00501"/>
    </source>
</evidence>
<dbReference type="FunCoup" id="A0A6J2YV85">
    <property type="interactions" value="275"/>
</dbReference>
<dbReference type="InterPro" id="IPR025110">
    <property type="entry name" value="AMP-bd_C"/>
</dbReference>
<dbReference type="Pfam" id="PF13193">
    <property type="entry name" value="AMP-binding_C"/>
    <property type="match status" value="1"/>
</dbReference>
<comment type="similarity">
    <text evidence="2">Belongs to the ATP-dependent AMP-binding enzyme family.</text>
</comment>
<dbReference type="GO" id="GO:0046949">
    <property type="term" value="P:fatty-acyl-CoA biosynthetic process"/>
    <property type="evidence" value="ECO:0007669"/>
    <property type="project" value="TreeGrafter"/>
</dbReference>
<gene>
    <name evidence="7" type="primary">LOC115890963</name>
</gene>
<dbReference type="InParanoid" id="A0A6J2YV85"/>